<feature type="region of interest" description="Disordered" evidence="1">
    <location>
        <begin position="1"/>
        <end position="26"/>
    </location>
</feature>
<proteinExistence type="predicted"/>
<reference evidence="4" key="1">
    <citation type="submission" date="2016-10" db="EMBL/GenBank/DDBJ databases">
        <authorList>
            <person name="Varghese N."/>
            <person name="Submissions S."/>
        </authorList>
    </citation>
    <scope>NUCLEOTIDE SEQUENCE [LARGE SCALE GENOMIC DNA]</scope>
    <source>
        <strain evidence="4">DSM 44498</strain>
    </source>
</reference>
<protein>
    <submittedName>
        <fullName evidence="3">Uncharacterized protein</fullName>
    </submittedName>
</protein>
<keyword evidence="2" id="KW-0812">Transmembrane</keyword>
<dbReference type="AlphaFoldDB" id="A0A1H4I9P2"/>
<evidence type="ECO:0000313" key="3">
    <source>
        <dbReference type="EMBL" id="SEB30799.1"/>
    </source>
</evidence>
<accession>A0A1H4I9P2</accession>
<dbReference type="OrthoDB" id="4485839at2"/>
<feature type="transmembrane region" description="Helical" evidence="2">
    <location>
        <begin position="46"/>
        <end position="73"/>
    </location>
</feature>
<keyword evidence="4" id="KW-1185">Reference proteome</keyword>
<evidence type="ECO:0000256" key="2">
    <source>
        <dbReference type="SAM" id="Phobius"/>
    </source>
</evidence>
<sequence>MTRTTVQQHDLHTMSPPSAEEPSTRHTLRPTAYIASVSAATATAPAIVVTGSVLVAVATSLSVLAAVALAALLI</sequence>
<keyword evidence="2" id="KW-1133">Transmembrane helix</keyword>
<evidence type="ECO:0000256" key="1">
    <source>
        <dbReference type="SAM" id="MobiDB-lite"/>
    </source>
</evidence>
<name>A0A1H4I9P2_9NOCA</name>
<dbReference type="Proteomes" id="UP000183561">
    <property type="component" value="Unassembled WGS sequence"/>
</dbReference>
<keyword evidence="2" id="KW-0472">Membrane</keyword>
<dbReference type="EMBL" id="FNSV01000002">
    <property type="protein sequence ID" value="SEB30799.1"/>
    <property type="molecule type" value="Genomic_DNA"/>
</dbReference>
<dbReference type="RefSeq" id="WP_072946227.1">
    <property type="nucleotide sequence ID" value="NZ_FNSV01000002.1"/>
</dbReference>
<organism evidence="3 4">
    <name type="scientific">Rhodococcus koreensis</name>
    <dbReference type="NCBI Taxonomy" id="99653"/>
    <lineage>
        <taxon>Bacteria</taxon>
        <taxon>Bacillati</taxon>
        <taxon>Actinomycetota</taxon>
        <taxon>Actinomycetes</taxon>
        <taxon>Mycobacteriales</taxon>
        <taxon>Nocardiaceae</taxon>
        <taxon>Rhodococcus</taxon>
    </lineage>
</organism>
<gene>
    <name evidence="3" type="ORF">SAMN04490239_0222</name>
</gene>
<evidence type="ECO:0000313" key="4">
    <source>
        <dbReference type="Proteomes" id="UP000183561"/>
    </source>
</evidence>